<sequence>MLPWFLPKGSLHIAEWYENITTPDFRIKPTPSGYTDDEIALQWLFSFHEATISRVQKGRPRLLLMDNHRSHTTIEFTQFYTAENIIPAYFLPYTTYICQPLDGEAFQCLKHYFRTTNNEVVMHIRRSMQANTFLSQQLDLVKESLKTSQFHKSAVNQPKNGKSLLRTRGSALSPICANRMMVKRQDAEAKKLIRLQARQAKALEAQSQAQLARDLAEAEHEASMAARDSSGGNWYIDTTGGYL</sequence>
<gene>
    <name evidence="2" type="ORF">N7517_001728</name>
</gene>
<dbReference type="RefSeq" id="XP_056583593.1">
    <property type="nucleotide sequence ID" value="XM_056719458.1"/>
</dbReference>
<accession>A0A9W9VJ47</accession>
<evidence type="ECO:0000313" key="3">
    <source>
        <dbReference type="Proteomes" id="UP001147752"/>
    </source>
</evidence>
<evidence type="ECO:0000259" key="1">
    <source>
        <dbReference type="Pfam" id="PF03184"/>
    </source>
</evidence>
<keyword evidence="3" id="KW-1185">Reference proteome</keyword>
<name>A0A9W9VJ47_9EURO</name>
<proteinExistence type="predicted"/>
<dbReference type="GO" id="GO:0003676">
    <property type="term" value="F:nucleic acid binding"/>
    <property type="evidence" value="ECO:0007669"/>
    <property type="project" value="InterPro"/>
</dbReference>
<dbReference type="OrthoDB" id="4367453at2759"/>
<dbReference type="InterPro" id="IPR004875">
    <property type="entry name" value="DDE_SF_endonuclease_dom"/>
</dbReference>
<dbReference type="Pfam" id="PF03184">
    <property type="entry name" value="DDE_1"/>
    <property type="match status" value="1"/>
</dbReference>
<dbReference type="AlphaFoldDB" id="A0A9W9VJ47"/>
<reference evidence="2" key="2">
    <citation type="journal article" date="2023" name="IMA Fungus">
        <title>Comparative genomic study of the Penicillium genus elucidates a diverse pangenome and 15 lateral gene transfer events.</title>
        <authorList>
            <person name="Petersen C."/>
            <person name="Sorensen T."/>
            <person name="Nielsen M.R."/>
            <person name="Sondergaard T.E."/>
            <person name="Sorensen J.L."/>
            <person name="Fitzpatrick D.A."/>
            <person name="Frisvad J.C."/>
            <person name="Nielsen K.L."/>
        </authorList>
    </citation>
    <scope>NUCLEOTIDE SEQUENCE</scope>
    <source>
        <strain evidence="2">IBT 3081</strain>
    </source>
</reference>
<comment type="caution">
    <text evidence="2">The sequence shown here is derived from an EMBL/GenBank/DDBJ whole genome shotgun (WGS) entry which is preliminary data.</text>
</comment>
<dbReference type="EMBL" id="JAPZBT010000001">
    <property type="protein sequence ID" value="KAJ5383817.1"/>
    <property type="molecule type" value="Genomic_DNA"/>
</dbReference>
<dbReference type="Proteomes" id="UP001147752">
    <property type="component" value="Unassembled WGS sequence"/>
</dbReference>
<reference evidence="2" key="1">
    <citation type="submission" date="2022-12" db="EMBL/GenBank/DDBJ databases">
        <authorList>
            <person name="Petersen C."/>
        </authorList>
    </citation>
    <scope>NUCLEOTIDE SEQUENCE</scope>
    <source>
        <strain evidence="2">IBT 3081</strain>
    </source>
</reference>
<protein>
    <recommendedName>
        <fullName evidence="1">DDE-1 domain-containing protein</fullName>
    </recommendedName>
</protein>
<evidence type="ECO:0000313" key="2">
    <source>
        <dbReference type="EMBL" id="KAJ5383817.1"/>
    </source>
</evidence>
<dbReference type="GeneID" id="81458641"/>
<organism evidence="2 3">
    <name type="scientific">Penicillium concentricum</name>
    <dbReference type="NCBI Taxonomy" id="293559"/>
    <lineage>
        <taxon>Eukaryota</taxon>
        <taxon>Fungi</taxon>
        <taxon>Dikarya</taxon>
        <taxon>Ascomycota</taxon>
        <taxon>Pezizomycotina</taxon>
        <taxon>Eurotiomycetes</taxon>
        <taxon>Eurotiomycetidae</taxon>
        <taxon>Eurotiales</taxon>
        <taxon>Aspergillaceae</taxon>
        <taxon>Penicillium</taxon>
    </lineage>
</organism>
<feature type="domain" description="DDE-1" evidence="1">
    <location>
        <begin position="3"/>
        <end position="130"/>
    </location>
</feature>